<sequence>MSETSSDDLQSARVRPVSQDPVVSRLDVMTILSIALAHTMLRNKDATVEAAHDMERHVVRAELNQR</sequence>
<gene>
    <name evidence="1" type="ORF">HDU87_006169</name>
</gene>
<accession>A0AAD5TLE8</accession>
<evidence type="ECO:0000313" key="2">
    <source>
        <dbReference type="Proteomes" id="UP001212152"/>
    </source>
</evidence>
<dbReference type="EMBL" id="JADGJQ010000051">
    <property type="protein sequence ID" value="KAJ3175506.1"/>
    <property type="molecule type" value="Genomic_DNA"/>
</dbReference>
<keyword evidence="2" id="KW-1185">Reference proteome</keyword>
<protein>
    <submittedName>
        <fullName evidence="1">Uncharacterized protein</fullName>
    </submittedName>
</protein>
<organism evidence="1 2">
    <name type="scientific">Geranomyces variabilis</name>
    <dbReference type="NCBI Taxonomy" id="109894"/>
    <lineage>
        <taxon>Eukaryota</taxon>
        <taxon>Fungi</taxon>
        <taxon>Fungi incertae sedis</taxon>
        <taxon>Chytridiomycota</taxon>
        <taxon>Chytridiomycota incertae sedis</taxon>
        <taxon>Chytridiomycetes</taxon>
        <taxon>Spizellomycetales</taxon>
        <taxon>Powellomycetaceae</taxon>
        <taxon>Geranomyces</taxon>
    </lineage>
</organism>
<dbReference type="AlphaFoldDB" id="A0AAD5TLE8"/>
<name>A0AAD5TLE8_9FUNG</name>
<comment type="caution">
    <text evidence="1">The sequence shown here is derived from an EMBL/GenBank/DDBJ whole genome shotgun (WGS) entry which is preliminary data.</text>
</comment>
<evidence type="ECO:0000313" key="1">
    <source>
        <dbReference type="EMBL" id="KAJ3175506.1"/>
    </source>
</evidence>
<reference evidence="1" key="1">
    <citation type="submission" date="2020-05" db="EMBL/GenBank/DDBJ databases">
        <title>Phylogenomic resolution of chytrid fungi.</title>
        <authorList>
            <person name="Stajich J.E."/>
            <person name="Amses K."/>
            <person name="Simmons R."/>
            <person name="Seto K."/>
            <person name="Myers J."/>
            <person name="Bonds A."/>
            <person name="Quandt C.A."/>
            <person name="Barry K."/>
            <person name="Liu P."/>
            <person name="Grigoriev I."/>
            <person name="Longcore J.E."/>
            <person name="James T.Y."/>
        </authorList>
    </citation>
    <scope>NUCLEOTIDE SEQUENCE</scope>
    <source>
        <strain evidence="1">JEL0379</strain>
    </source>
</reference>
<dbReference type="Proteomes" id="UP001212152">
    <property type="component" value="Unassembled WGS sequence"/>
</dbReference>
<proteinExistence type="predicted"/>